<evidence type="ECO:0000256" key="6">
    <source>
        <dbReference type="ARBA" id="ARBA00023136"/>
    </source>
</evidence>
<evidence type="ECO:0000256" key="4">
    <source>
        <dbReference type="ARBA" id="ARBA00022692"/>
    </source>
</evidence>
<dbReference type="PANTHER" id="PTHR23512">
    <property type="entry name" value="MAJOR FACILITATOR SUPERFAMILY DOMAIN-CONTAINING PROTEIN 1"/>
    <property type="match status" value="1"/>
</dbReference>
<keyword evidence="6 8" id="KW-0472">Membrane</keyword>
<sequence>MVSVISLAYYVSIFPFIALGKDFFMEKFKSLLEEANNVNSILYLISAVASPLFGFIIIHKTAHNMDWIFLATSSTTGAHSLLTFTMLNPYVIMVIIGLSYSVQASSLWSLVTLIVPEYQLGTVSAW</sequence>
<evidence type="ECO:0000313" key="9">
    <source>
        <dbReference type="EnsemblMetazoa" id="GPPI000783-PA"/>
    </source>
</evidence>
<proteinExistence type="inferred from homology"/>
<reference evidence="10" key="1">
    <citation type="submission" date="2015-01" db="EMBL/GenBank/DDBJ databases">
        <authorList>
            <person name="Aksoy S."/>
            <person name="Warren W."/>
            <person name="Wilson R.K."/>
        </authorList>
    </citation>
    <scope>NUCLEOTIDE SEQUENCE [LARGE SCALE GENOMIC DNA]</scope>
    <source>
        <strain evidence="10">IAEA</strain>
    </source>
</reference>
<keyword evidence="4 8" id="KW-0812">Transmembrane</keyword>
<accession>A0A1B0ALG0</accession>
<reference evidence="9" key="2">
    <citation type="submission" date="2020-05" db="UniProtKB">
        <authorList>
            <consortium name="EnsemblMetazoa"/>
        </authorList>
    </citation>
    <scope>IDENTIFICATION</scope>
    <source>
        <strain evidence="9">IAEA</strain>
    </source>
</reference>
<dbReference type="GO" id="GO:0005765">
    <property type="term" value="C:lysosomal membrane"/>
    <property type="evidence" value="ECO:0007669"/>
    <property type="project" value="UniProtKB-SubCell"/>
</dbReference>
<evidence type="ECO:0000256" key="8">
    <source>
        <dbReference type="SAM" id="Phobius"/>
    </source>
</evidence>
<comment type="similarity">
    <text evidence="2">Belongs to the major facilitator superfamily.</text>
</comment>
<dbReference type="InterPro" id="IPR036259">
    <property type="entry name" value="MFS_trans_sf"/>
</dbReference>
<dbReference type="AlphaFoldDB" id="A0A1B0ALG0"/>
<evidence type="ECO:0000313" key="10">
    <source>
        <dbReference type="Proteomes" id="UP000092460"/>
    </source>
</evidence>
<dbReference type="EMBL" id="JXJN01031023">
    <property type="status" value="NOT_ANNOTATED_CDS"/>
    <property type="molecule type" value="Genomic_DNA"/>
</dbReference>
<dbReference type="EnsemblMetazoa" id="GPPI000783-RA">
    <property type="protein sequence ID" value="GPPI000783-PA"/>
    <property type="gene ID" value="GPPI000783"/>
</dbReference>
<evidence type="ECO:0008006" key="11">
    <source>
        <dbReference type="Google" id="ProtNLM"/>
    </source>
</evidence>
<dbReference type="STRING" id="67801.A0A1B0ALG0"/>
<feature type="transmembrane region" description="Helical" evidence="8">
    <location>
        <begin position="6"/>
        <end position="24"/>
    </location>
</feature>
<feature type="transmembrane region" description="Helical" evidence="8">
    <location>
        <begin position="78"/>
        <end position="100"/>
    </location>
</feature>
<protein>
    <recommendedName>
        <fullName evidence="11">Major facilitator superfamily (MFS) profile domain-containing protein</fullName>
    </recommendedName>
</protein>
<evidence type="ECO:0000256" key="1">
    <source>
        <dbReference type="ARBA" id="ARBA00004155"/>
    </source>
</evidence>
<dbReference type="PANTHER" id="PTHR23512:SF3">
    <property type="entry name" value="MAJOR FACILITATOR SUPERFAMILY DOMAIN-CONTAINING PROTEIN 1"/>
    <property type="match status" value="1"/>
</dbReference>
<dbReference type="InterPro" id="IPR052187">
    <property type="entry name" value="MFSD1"/>
</dbReference>
<comment type="subcellular location">
    <subcellularLocation>
        <location evidence="1">Lysosome membrane</location>
        <topology evidence="1">Multi-pass membrane protein</topology>
    </subcellularLocation>
</comment>
<keyword evidence="5 8" id="KW-1133">Transmembrane helix</keyword>
<evidence type="ECO:0000256" key="2">
    <source>
        <dbReference type="ARBA" id="ARBA00008335"/>
    </source>
</evidence>
<organism evidence="9 10">
    <name type="scientific">Glossina palpalis gambiensis</name>
    <dbReference type="NCBI Taxonomy" id="67801"/>
    <lineage>
        <taxon>Eukaryota</taxon>
        <taxon>Metazoa</taxon>
        <taxon>Ecdysozoa</taxon>
        <taxon>Arthropoda</taxon>
        <taxon>Hexapoda</taxon>
        <taxon>Insecta</taxon>
        <taxon>Pterygota</taxon>
        <taxon>Neoptera</taxon>
        <taxon>Endopterygota</taxon>
        <taxon>Diptera</taxon>
        <taxon>Brachycera</taxon>
        <taxon>Muscomorpha</taxon>
        <taxon>Hippoboscoidea</taxon>
        <taxon>Glossinidae</taxon>
        <taxon>Glossina</taxon>
    </lineage>
</organism>
<dbReference type="VEuPathDB" id="VectorBase:GPPI000783"/>
<evidence type="ECO:0000256" key="7">
    <source>
        <dbReference type="ARBA" id="ARBA00023228"/>
    </source>
</evidence>
<dbReference type="Proteomes" id="UP000092460">
    <property type="component" value="Unassembled WGS sequence"/>
</dbReference>
<keyword evidence="3" id="KW-0813">Transport</keyword>
<keyword evidence="10" id="KW-1185">Reference proteome</keyword>
<feature type="transmembrane region" description="Helical" evidence="8">
    <location>
        <begin position="36"/>
        <end position="58"/>
    </location>
</feature>
<evidence type="ECO:0000256" key="3">
    <source>
        <dbReference type="ARBA" id="ARBA00022448"/>
    </source>
</evidence>
<name>A0A1B0ALG0_9MUSC</name>
<keyword evidence="7" id="KW-0458">Lysosome</keyword>
<dbReference type="SUPFAM" id="SSF103473">
    <property type="entry name" value="MFS general substrate transporter"/>
    <property type="match status" value="1"/>
</dbReference>
<evidence type="ECO:0000256" key="5">
    <source>
        <dbReference type="ARBA" id="ARBA00022989"/>
    </source>
</evidence>